<gene>
    <name evidence="2" type="ORF">EDD62_0509</name>
</gene>
<dbReference type="PANTHER" id="PTHR34215:SF1">
    <property type="entry name" value="YLXR DOMAIN-CONTAINING PROTEIN"/>
    <property type="match status" value="1"/>
</dbReference>
<dbReference type="NCBIfam" id="NF047356">
    <property type="entry name" value="RNA_bind_RnpM"/>
    <property type="match status" value="1"/>
</dbReference>
<protein>
    <recommendedName>
        <fullName evidence="1">YlxR domain-containing protein</fullName>
    </recommendedName>
</protein>
<feature type="domain" description="YlxR" evidence="1">
    <location>
        <begin position="10"/>
        <end position="84"/>
    </location>
</feature>
<dbReference type="InterPro" id="IPR007393">
    <property type="entry name" value="YlxR_dom"/>
</dbReference>
<keyword evidence="3" id="KW-1185">Reference proteome</keyword>
<evidence type="ECO:0000313" key="2">
    <source>
        <dbReference type="EMBL" id="RPF57873.1"/>
    </source>
</evidence>
<name>A0A3N5BJP4_9BACL</name>
<dbReference type="Gene3D" id="3.30.1230.10">
    <property type="entry name" value="YlxR-like"/>
    <property type="match status" value="1"/>
</dbReference>
<dbReference type="PANTHER" id="PTHR34215">
    <property type="entry name" value="BLL0784 PROTEIN"/>
    <property type="match status" value="1"/>
</dbReference>
<evidence type="ECO:0000259" key="1">
    <source>
        <dbReference type="Pfam" id="PF04296"/>
    </source>
</evidence>
<dbReference type="InterPro" id="IPR035931">
    <property type="entry name" value="YlxR-like_sf"/>
</dbReference>
<dbReference type="AlphaFoldDB" id="A0A3N5BJP4"/>
<dbReference type="SUPFAM" id="SSF64376">
    <property type="entry name" value="YlxR-like"/>
    <property type="match status" value="1"/>
</dbReference>
<evidence type="ECO:0000313" key="3">
    <source>
        <dbReference type="Proteomes" id="UP000277108"/>
    </source>
</evidence>
<organism evidence="2 3">
    <name type="scientific">Abyssicoccus albus</name>
    <dbReference type="NCBI Taxonomy" id="1817405"/>
    <lineage>
        <taxon>Bacteria</taxon>
        <taxon>Bacillati</taxon>
        <taxon>Bacillota</taxon>
        <taxon>Bacilli</taxon>
        <taxon>Bacillales</taxon>
        <taxon>Abyssicoccaceae</taxon>
    </lineage>
</organism>
<sequence>MMMTKKVPMRKCILTKSQHDKRSLIRIVKTKEGELFVDSTGKKNGRGAYVVKDLEVVNEARQKQKLEQFFNSSVEALNPIYDEVIRLIYREDIPMK</sequence>
<dbReference type="Pfam" id="PF04296">
    <property type="entry name" value="YlxR"/>
    <property type="match status" value="1"/>
</dbReference>
<dbReference type="Proteomes" id="UP000277108">
    <property type="component" value="Unassembled WGS sequence"/>
</dbReference>
<proteinExistence type="predicted"/>
<dbReference type="EMBL" id="RKRK01000002">
    <property type="protein sequence ID" value="RPF57873.1"/>
    <property type="molecule type" value="Genomic_DNA"/>
</dbReference>
<reference evidence="2 3" key="1">
    <citation type="submission" date="2018-11" db="EMBL/GenBank/DDBJ databases">
        <title>Genomic Encyclopedia of Type Strains, Phase IV (KMG-IV): sequencing the most valuable type-strain genomes for metagenomic binning, comparative biology and taxonomic classification.</title>
        <authorList>
            <person name="Goeker M."/>
        </authorList>
    </citation>
    <scope>NUCLEOTIDE SEQUENCE [LARGE SCALE GENOMIC DNA]</scope>
    <source>
        <strain evidence="2 3">DSM 29158</strain>
    </source>
</reference>
<comment type="caution">
    <text evidence="2">The sequence shown here is derived from an EMBL/GenBank/DDBJ whole genome shotgun (WGS) entry which is preliminary data.</text>
</comment>
<accession>A0A3N5BJP4</accession>
<dbReference type="CDD" id="cd00279">
    <property type="entry name" value="YlxR"/>
    <property type="match status" value="1"/>
</dbReference>
<dbReference type="InterPro" id="IPR037465">
    <property type="entry name" value="YlxR"/>
</dbReference>